<accession>A0A834Y6I8</accession>
<protein>
    <submittedName>
        <fullName evidence="3">Uncharacterized protein</fullName>
    </submittedName>
</protein>
<feature type="region of interest" description="Disordered" evidence="1">
    <location>
        <begin position="116"/>
        <end position="141"/>
    </location>
</feature>
<evidence type="ECO:0000256" key="1">
    <source>
        <dbReference type="SAM" id="MobiDB-lite"/>
    </source>
</evidence>
<evidence type="ECO:0000313" key="3">
    <source>
        <dbReference type="EMBL" id="KAF7997627.1"/>
    </source>
</evidence>
<dbReference type="OrthoDB" id="45313at2759"/>
<comment type="caution">
    <text evidence="3">The sequence shown here is derived from an EMBL/GenBank/DDBJ whole genome shotgun (WGS) entry which is preliminary data.</text>
</comment>
<keyword evidence="4" id="KW-1185">Reference proteome</keyword>
<feature type="region of interest" description="Disordered" evidence="1">
    <location>
        <begin position="560"/>
        <end position="621"/>
    </location>
</feature>
<dbReference type="AlphaFoldDB" id="A0A834Y6I8"/>
<dbReference type="Proteomes" id="UP000639338">
    <property type="component" value="Unassembled WGS sequence"/>
</dbReference>
<keyword evidence="2" id="KW-0472">Membrane</keyword>
<organism evidence="3 4">
    <name type="scientific">Aphidius gifuensis</name>
    <name type="common">Parasitoid wasp</name>
    <dbReference type="NCBI Taxonomy" id="684658"/>
    <lineage>
        <taxon>Eukaryota</taxon>
        <taxon>Metazoa</taxon>
        <taxon>Ecdysozoa</taxon>
        <taxon>Arthropoda</taxon>
        <taxon>Hexapoda</taxon>
        <taxon>Insecta</taxon>
        <taxon>Pterygota</taxon>
        <taxon>Neoptera</taxon>
        <taxon>Endopterygota</taxon>
        <taxon>Hymenoptera</taxon>
        <taxon>Apocrita</taxon>
        <taxon>Ichneumonoidea</taxon>
        <taxon>Braconidae</taxon>
        <taxon>Aphidiinae</taxon>
        <taxon>Aphidius</taxon>
    </lineage>
</organism>
<sequence>MFETERRSAISSSELGLYSDRADRYNRNNYGFIIRKFVIVVMAIVAVILAGIFIYDFAAGASASSKVSQETKHIYILQNALKKSNYLTKKTTTTTTLTPLLSSDLQKRSDDDVQQLGFIDNDDDNNNNNNNNNNDEKKRNFDIDLPEMRGQSLENFKLRKKLLQPNEVDEGDGEVEVKQTVKNHAVVYRVKQMYKPPKDNEKESTEETKPAPFHFEFRAPRPEAFKRPKFPQLTQYRYPQSSKNIQDIIKYLAHDPDATKRGIKFTGVYMNPQKYDRHSEIGETMSNSDKAEYSSYSQNSEEDNEDEEENKEENNNENYQYSQQTIGDSFFPYKPRHPADVNLLAPPASFVPSNVRFSQEINRHHPYIESYHHRPMLIKPQTQIEQSYETSALQSSNYGKKKSKPKPKPFSVMLDIYPMTELNDQSITNNQKISTRPKNVINTDDYIDSRRPGGIYGRGGRFYPGNFAVPTQPIPIVAIPTNDPTNTDDDEKQQMIFHLNLYPRKKNNKQNRNDAVQRSEIIHEDSQENLMKNIMLPFNTITKQLAVHSAIENAKFENNEELNDENKQTKNYQENELKNNNDYERKKYQVSLNRKNDKIDNNNNEIEKPESNDDKNNINNHNHNLNVTVDKVENFQKYADGLVAMD</sequence>
<feature type="compositionally biased region" description="Acidic residues" evidence="1">
    <location>
        <begin position="300"/>
        <end position="311"/>
    </location>
</feature>
<feature type="compositionally biased region" description="Basic and acidic residues" evidence="1">
    <location>
        <begin position="560"/>
        <end position="587"/>
    </location>
</feature>
<evidence type="ECO:0000256" key="2">
    <source>
        <dbReference type="SAM" id="Phobius"/>
    </source>
</evidence>
<proteinExistence type="predicted"/>
<reference evidence="3 4" key="1">
    <citation type="submission" date="2020-08" db="EMBL/GenBank/DDBJ databases">
        <title>Aphidius gifuensis genome sequencing and assembly.</title>
        <authorList>
            <person name="Du Z."/>
        </authorList>
    </citation>
    <scope>NUCLEOTIDE SEQUENCE [LARGE SCALE GENOMIC DNA]</scope>
    <source>
        <strain evidence="3">YNYX2018</strain>
        <tissue evidence="3">Adults</tissue>
    </source>
</reference>
<feature type="region of interest" description="Disordered" evidence="1">
    <location>
        <begin position="389"/>
        <end position="410"/>
    </location>
</feature>
<feature type="compositionally biased region" description="Basic and acidic residues" evidence="1">
    <location>
        <begin position="594"/>
        <end position="616"/>
    </location>
</feature>
<evidence type="ECO:0000313" key="4">
    <source>
        <dbReference type="Proteomes" id="UP000639338"/>
    </source>
</evidence>
<dbReference type="EMBL" id="JACMRX010000001">
    <property type="protein sequence ID" value="KAF7997627.1"/>
    <property type="molecule type" value="Genomic_DNA"/>
</dbReference>
<keyword evidence="2" id="KW-1133">Transmembrane helix</keyword>
<feature type="region of interest" description="Disordered" evidence="1">
    <location>
        <begin position="283"/>
        <end position="316"/>
    </location>
</feature>
<name>A0A834Y6I8_APHGI</name>
<feature type="transmembrane region" description="Helical" evidence="2">
    <location>
        <begin position="37"/>
        <end position="58"/>
    </location>
</feature>
<keyword evidence="2" id="KW-0812">Transmembrane</keyword>
<gene>
    <name evidence="3" type="ORF">HCN44_006198</name>
</gene>
<feature type="compositionally biased region" description="Polar residues" evidence="1">
    <location>
        <begin position="389"/>
        <end position="398"/>
    </location>
</feature>